<dbReference type="InterPro" id="IPR008896">
    <property type="entry name" value="TIC214"/>
</dbReference>
<evidence type="ECO:0000313" key="3">
    <source>
        <dbReference type="EMBL" id="QBL02063.1"/>
    </source>
</evidence>
<accession>A0A481ZKC8</accession>
<dbReference type="GeneID" id="39710889"/>
<keyword evidence="1 3" id="KW-0934">Plastid</keyword>
<organism evidence="3">
    <name type="scientific">Selaginella lyallii</name>
    <dbReference type="NCBI Taxonomy" id="137159"/>
    <lineage>
        <taxon>Eukaryota</taxon>
        <taxon>Viridiplantae</taxon>
        <taxon>Streptophyta</taxon>
        <taxon>Embryophyta</taxon>
        <taxon>Tracheophyta</taxon>
        <taxon>Lycopodiopsida</taxon>
        <taxon>Selaginellales</taxon>
        <taxon>Selaginellaceae</taxon>
        <taxon>Selaginella</taxon>
    </lineage>
</organism>
<feature type="transmembrane region" description="Helical" evidence="1">
    <location>
        <begin position="63"/>
        <end position="85"/>
    </location>
</feature>
<keyword evidence="1" id="KW-1001">Plastid inner membrane</keyword>
<dbReference type="EMBL" id="MK156800">
    <property type="protein sequence ID" value="QBL02063.1"/>
    <property type="molecule type" value="Genomic_DNA"/>
</dbReference>
<feature type="transmembrane region" description="Helical" evidence="1">
    <location>
        <begin position="91"/>
        <end position="108"/>
    </location>
</feature>
<comment type="similarity">
    <text evidence="1">Belongs to the TIC214 family.</text>
</comment>
<evidence type="ECO:0000256" key="1">
    <source>
        <dbReference type="RuleBase" id="RU364085"/>
    </source>
</evidence>
<feature type="compositionally biased region" description="Low complexity" evidence="2">
    <location>
        <begin position="518"/>
        <end position="529"/>
    </location>
</feature>
<feature type="transmembrane region" description="Helical" evidence="1">
    <location>
        <begin position="190"/>
        <end position="211"/>
    </location>
</feature>
<keyword evidence="1" id="KW-1133">Transmembrane helix</keyword>
<comment type="subunit">
    <text evidence="1">Part of the Tic complex.</text>
</comment>
<comment type="function">
    <text evidence="1">Involved in protein precursor import into chloroplasts. May be part of an intermediate translocation complex acting as a protein-conducting channel at the inner envelope.</text>
</comment>
<dbReference type="PANTHER" id="PTHR33163:SF40">
    <property type="entry name" value="PROTEIN TIC 214"/>
    <property type="match status" value="1"/>
</dbReference>
<keyword evidence="1" id="KW-0472">Membrane</keyword>
<evidence type="ECO:0000256" key="2">
    <source>
        <dbReference type="SAM" id="MobiDB-lite"/>
    </source>
</evidence>
<keyword evidence="1 3" id="KW-0150">Chloroplast</keyword>
<feature type="region of interest" description="Disordered" evidence="2">
    <location>
        <begin position="472"/>
        <end position="546"/>
    </location>
</feature>
<keyword evidence="1" id="KW-0653">Protein transport</keyword>
<dbReference type="GO" id="GO:0015031">
    <property type="term" value="P:protein transport"/>
    <property type="evidence" value="ECO:0007669"/>
    <property type="project" value="UniProtKB-KW"/>
</dbReference>
<sequence length="1713" mass="195474">MQKWVSPLRTPPVPVPGWASIPGSLILFGLYCGFVTTLPLGLSHVSLLRVAPILNKGIRGGSAVSGFVISQIIIILSVYYLHFYIMLVKPHGVTLLVFPYFLLCWYRLSRRSRLEKERALRVLRATTMGLRLGDTSSRTEAVTPGGIAFQACRNILSDLFPPPLFQYAAVLSPAPARLVEIITYQHSDKFLFIISSLCGWLGSFFFLEYLIDPLGAPGLLYSKGKDSLLGFRSRGQGDRVLIHRISGIIAIVFCFQHCGRNPLWVPPPRDKKSEQEPPAVALKFFSWLDTWPTSVFDYRKGVRPFRYVKNDSNSVSPVKEEISQYYFSAGMGSGGQKLFLSYLPSLSTLGSNLDRFVNTSSLEGTLPANTEDRLTPCDRRSTDEHEVTYPSGELTSRIEALRGPPVDVLDHEKGFCNNENSVLTLAKNYDPYLGQKLRGRIAKLKSTWIAVRRSNRWMSLVGYFSELTNPFRTRDQNQAKQSTGDSNSSDDLNPDLRKQSSNNSSSSNDLNPDLLKQSTNNSNSSDDLNPAGLQEQSTNNSGSSDDLNLDLLEQKQIFDDCDSWDDINRRDYPLYLYVIRKLLHICDAGQLKNTFKRKPRGISKLTNEIALGPLSDIRPVKFKNINLLVNNKTGTSKMQKRPMLQPDYRRNLVIGAMRARRRKTLVWELAQVRTSSIFSLRIIDGYADSLNSLPGMSAKSVITTPRPAGLEPEIGDFSRPRDTGNPETVRLAILKRWDFSAAHWVRGVLLVIQLHLRRSFTVPFFIILKNICYLAAFQTTEWNEDWDELKKEIYVNCNYYGLEMSTTEFPTHWQRDGVQIKIVNPFRFKHRWNFVSRLNSVDTIVSLNETAPGEKGEPAPSNGAGLYGHKSNISSEIEYAYLTVLGSETELPFGNKSVPTSSFWESFLRNARIKWGKSFGGMPRIVRGEFRGSGKGLDPYPEYRERLRVNITSKGSESGDAPSSRPGRRMIYSKNFQGGSNDDFSLQVLLRAYPLVVILDHSECMARMSTEELSFFLHRGGALFRDIKPLLDRDEEAAPYGLLDSESPGHGIRRRHLIRRKHLFRRGGALTNTPATRTLHKTNTRFIQIGIYLRVALLRNVRRLVLICRSLSIWSNIGAIRRFTRYVWEATSYAIPHLGREKDQPINDYEVDSFIIAKDLIRSSGLMGPCPSESTRGQNAQLIPQVYVFHRAWRLGAVSKCPRLPDSEWGLHLSIRRGAPSCTPGRREMFGQELRAPGLRDWNEWLRNLRRYDVLSPEIWCKIAPQRWNLVAEHLWEGNSGKGSPRKKGSGVSPGREAWCDDVENTLAHAAIRSGKVEKRRRSKLLLQSFLELVPNYINARVHTRSREAFIPKAKALRDIRQFKPLGNSSYRKTEGWVGERNDIHYELRLWFHLEILRQLQNTEMPAKGTAARSLRHVTCEPSICLSGNRSFRSRRSVSSAQKLSLSGNFIDRWDLGSIQILAKMLIIENNTDSLRALLNPESSYRHRGALRVARLESLYKDIMRDLILLFHYVCTTKMNEMFENTEHRVAGVADDCFLTCKMFSILLNFRNRFRTILNIIPHEEFAPHIRILYNRGNTLSYPSNIGDVLLPKRRAELRIWESLYEGWLESNRQGVNRDGLPLSEKGTEGSFGQQDRELLVHNNMENELRLIRSILWPDYRLEDFSHINRFLFDTNNGSRVATLRVCPYPSRTFASDPTWMEGQRRRSYWRGQ</sequence>
<gene>
    <name evidence="3" type="primary">ycf1</name>
    <name evidence="1" type="synonym">TIC214</name>
</gene>
<feature type="transmembrane region" description="Helical" evidence="1">
    <location>
        <begin position="20"/>
        <end position="42"/>
    </location>
</feature>
<dbReference type="RefSeq" id="YP_009582657.1">
    <property type="nucleotide sequence ID" value="NC_041556.1"/>
</dbReference>
<proteinExistence type="inferred from homology"/>
<reference evidence="3" key="1">
    <citation type="journal article" date="2019" name="J. ISSAAS">
        <title>The Unique Evolutionary Trajectory 1 and Dynamic Conformations of DR and IR/DR coexisting Plastomes of the Early Vascular Plant Selaginellaceae (Lycophyte).</title>
        <authorList>
            <person name="Zhang H.-R."/>
            <person name="Xiang Q.-P."/>
            <person name="Zhang X.-C."/>
        </authorList>
    </citation>
    <scope>NUCLEOTIDE SEQUENCE</scope>
</reference>
<name>A0A481ZKC8_9TRAC</name>
<comment type="subcellular location">
    <subcellularLocation>
        <location evidence="1">Plastid</location>
        <location evidence="1">Chloroplast inner membrane</location>
    </subcellularLocation>
</comment>
<keyword evidence="1" id="KW-0812">Transmembrane</keyword>
<geneLocation type="chloroplast" evidence="3"/>
<dbReference type="PANTHER" id="PTHR33163">
    <property type="entry name" value="PROTEIN TIC 214-RELATED"/>
    <property type="match status" value="1"/>
</dbReference>
<protein>
    <recommendedName>
        <fullName evidence="1">Protein TIC 214</fullName>
    </recommendedName>
    <alternativeName>
        <fullName evidence="1">Translocon at the inner envelope membrane of chloroplasts 214</fullName>
    </alternativeName>
</protein>
<dbReference type="GO" id="GO:0009706">
    <property type="term" value="C:chloroplast inner membrane"/>
    <property type="evidence" value="ECO:0007669"/>
    <property type="project" value="UniProtKB-SubCell"/>
</dbReference>
<keyword evidence="1" id="KW-0813">Transport</keyword>
<dbReference type="Pfam" id="PF05758">
    <property type="entry name" value="Ycf1"/>
    <property type="match status" value="3"/>
</dbReference>
<feature type="region of interest" description="Disordered" evidence="2">
    <location>
        <begin position="951"/>
        <end position="972"/>
    </location>
</feature>